<dbReference type="PROSITE" id="PS50112">
    <property type="entry name" value="PAS"/>
    <property type="match status" value="1"/>
</dbReference>
<dbReference type="SUPFAM" id="SSF55785">
    <property type="entry name" value="PYP-like sensor domain (PAS domain)"/>
    <property type="match status" value="1"/>
</dbReference>
<dbReference type="Proteomes" id="UP000437736">
    <property type="component" value="Unassembled WGS sequence"/>
</dbReference>
<protein>
    <submittedName>
        <fullName evidence="2">PAS domain-containing protein</fullName>
    </submittedName>
</protein>
<dbReference type="Pfam" id="PF08448">
    <property type="entry name" value="PAS_4"/>
    <property type="match status" value="1"/>
</dbReference>
<dbReference type="Gene3D" id="3.30.450.20">
    <property type="entry name" value="PAS domain"/>
    <property type="match status" value="1"/>
</dbReference>
<dbReference type="CDD" id="cd00130">
    <property type="entry name" value="PAS"/>
    <property type="match status" value="1"/>
</dbReference>
<comment type="caution">
    <text evidence="2">The sequence shown here is derived from an EMBL/GenBank/DDBJ whole genome shotgun (WGS) entry which is preliminary data.</text>
</comment>
<dbReference type="EMBL" id="WJHE01000369">
    <property type="protein sequence ID" value="MST32720.1"/>
    <property type="molecule type" value="Genomic_DNA"/>
</dbReference>
<organism evidence="2 3">
    <name type="scientific">Acidiferrimicrobium australe</name>
    <dbReference type="NCBI Taxonomy" id="2664430"/>
    <lineage>
        <taxon>Bacteria</taxon>
        <taxon>Bacillati</taxon>
        <taxon>Actinomycetota</taxon>
        <taxon>Acidimicrobiia</taxon>
        <taxon>Acidimicrobiales</taxon>
        <taxon>Acidimicrobiaceae</taxon>
        <taxon>Acidiferrimicrobium</taxon>
    </lineage>
</organism>
<feature type="non-terminal residue" evidence="2">
    <location>
        <position position="105"/>
    </location>
</feature>
<evidence type="ECO:0000259" key="1">
    <source>
        <dbReference type="PROSITE" id="PS50112"/>
    </source>
</evidence>
<evidence type="ECO:0000313" key="2">
    <source>
        <dbReference type="EMBL" id="MST32720.1"/>
    </source>
</evidence>
<proteinExistence type="predicted"/>
<gene>
    <name evidence="2" type="ORF">GHK86_08295</name>
</gene>
<feature type="domain" description="PAS" evidence="1">
    <location>
        <begin position="7"/>
        <end position="46"/>
    </location>
</feature>
<reference evidence="2 3" key="1">
    <citation type="submission" date="2019-11" db="EMBL/GenBank/DDBJ databases">
        <title>Acidiferrimicrobium australis gen. nov., sp. nov., an acidophilic and obligately heterotrophic, member of the Actinobacteria that catalyses dissimilatory oxido- reduction of iron isolated from metal-rich acidic water in Chile.</title>
        <authorList>
            <person name="Gonzalez D."/>
            <person name="Huber K."/>
            <person name="Hedrich S."/>
            <person name="Rojas-Villalobos C."/>
            <person name="Quatrini R."/>
            <person name="Dinamarca M.A."/>
            <person name="Schwarz A."/>
            <person name="Canales C."/>
            <person name="Nancucheo I."/>
        </authorList>
    </citation>
    <scope>NUCLEOTIDE SEQUENCE [LARGE SCALE GENOMIC DNA]</scope>
    <source>
        <strain evidence="2 3">USS-CCA1</strain>
    </source>
</reference>
<dbReference type="InterPro" id="IPR035965">
    <property type="entry name" value="PAS-like_dom_sf"/>
</dbReference>
<dbReference type="InterPro" id="IPR000014">
    <property type="entry name" value="PAS"/>
</dbReference>
<accession>A0ABW9QT38</accession>
<keyword evidence="3" id="KW-1185">Reference proteome</keyword>
<evidence type="ECO:0000313" key="3">
    <source>
        <dbReference type="Proteomes" id="UP000437736"/>
    </source>
</evidence>
<dbReference type="InterPro" id="IPR013656">
    <property type="entry name" value="PAS_4"/>
</dbReference>
<sequence length="105" mass="11056">MSDPVGLEDLPDPTVVLDASQRVVALNAAAERLVARPRAEIVGRSLADGAGLTDEADRPVWSGGWGAAARLRGVRLIPEQPARLRRPDGRSVPVLATAAFRRGPG</sequence>
<name>A0ABW9QT38_9ACTN</name>